<evidence type="ECO:0000256" key="3">
    <source>
        <dbReference type="ARBA" id="ARBA00022692"/>
    </source>
</evidence>
<feature type="transmembrane region" description="Helical" evidence="6">
    <location>
        <begin position="22"/>
        <end position="44"/>
    </location>
</feature>
<dbReference type="Pfam" id="PF06140">
    <property type="entry name" value="Ifi-6-16"/>
    <property type="match status" value="1"/>
</dbReference>
<dbReference type="InterPro" id="IPR038213">
    <property type="entry name" value="IFI6/IFI27-like_sf"/>
</dbReference>
<dbReference type="OrthoDB" id="3798292at2759"/>
<gene>
    <name evidence="7" type="ORF">JI435_138800</name>
</gene>
<evidence type="ECO:0000256" key="5">
    <source>
        <dbReference type="ARBA" id="ARBA00023136"/>
    </source>
</evidence>
<keyword evidence="4 6" id="KW-1133">Transmembrane helix</keyword>
<dbReference type="InterPro" id="IPR009311">
    <property type="entry name" value="IFI6/IFI27-like"/>
</dbReference>
<organism evidence="7 8">
    <name type="scientific">Phaeosphaeria nodorum (strain SN15 / ATCC MYA-4574 / FGSC 10173)</name>
    <name type="common">Glume blotch fungus</name>
    <name type="synonym">Parastagonospora nodorum</name>
    <dbReference type="NCBI Taxonomy" id="321614"/>
    <lineage>
        <taxon>Eukaryota</taxon>
        <taxon>Fungi</taxon>
        <taxon>Dikarya</taxon>
        <taxon>Ascomycota</taxon>
        <taxon>Pezizomycotina</taxon>
        <taxon>Dothideomycetes</taxon>
        <taxon>Pleosporomycetidae</taxon>
        <taxon>Pleosporales</taxon>
        <taxon>Pleosporineae</taxon>
        <taxon>Phaeosphaeriaceae</taxon>
        <taxon>Parastagonospora</taxon>
    </lineage>
</organism>
<reference evidence="8" key="1">
    <citation type="journal article" date="2021" name="BMC Genomics">
        <title>Chromosome-level genome assembly and manually-curated proteome of model necrotroph Parastagonospora nodorum Sn15 reveals a genome-wide trove of candidate effector homologs, and redundancy of virulence-related functions within an accessory chromosome.</title>
        <authorList>
            <person name="Bertazzoni S."/>
            <person name="Jones D.A.B."/>
            <person name="Phan H.T."/>
            <person name="Tan K.-C."/>
            <person name="Hane J.K."/>
        </authorList>
    </citation>
    <scope>NUCLEOTIDE SEQUENCE [LARGE SCALE GENOMIC DNA]</scope>
    <source>
        <strain evidence="8">SN15 / ATCC MYA-4574 / FGSC 10173)</strain>
    </source>
</reference>
<keyword evidence="3 6" id="KW-0812">Transmembrane</keyword>
<comment type="subcellular location">
    <subcellularLocation>
        <location evidence="1">Membrane</location>
        <topology evidence="1">Multi-pass membrane protein</topology>
    </subcellularLocation>
</comment>
<evidence type="ECO:0000256" key="2">
    <source>
        <dbReference type="ARBA" id="ARBA00007262"/>
    </source>
</evidence>
<dbReference type="AlphaFoldDB" id="A0A7U2I6X9"/>
<keyword evidence="5 6" id="KW-0472">Membrane</keyword>
<evidence type="ECO:0000313" key="7">
    <source>
        <dbReference type="EMBL" id="QRD04024.1"/>
    </source>
</evidence>
<dbReference type="VEuPathDB" id="FungiDB:JI435_138800"/>
<protein>
    <submittedName>
        <fullName evidence="7">Uncharacterized protein</fullName>
    </submittedName>
</protein>
<evidence type="ECO:0000256" key="6">
    <source>
        <dbReference type="SAM" id="Phobius"/>
    </source>
</evidence>
<keyword evidence="8" id="KW-1185">Reference proteome</keyword>
<dbReference type="Proteomes" id="UP000663193">
    <property type="component" value="Chromosome 16"/>
</dbReference>
<sequence length="110" mass="11830">MSVLRAAQGWVKVHPYQTTTHILNGLIVFYPMVATIPTLFSLGFRTDGPHWPASTYMSRNGRIEPGSLFATLQSAAMGGAGSIAVAKTAQTGAVLSSITLAYRTYLRGKR</sequence>
<dbReference type="KEGG" id="pno:SNOG_13880"/>
<evidence type="ECO:0000313" key="8">
    <source>
        <dbReference type="Proteomes" id="UP000663193"/>
    </source>
</evidence>
<proteinExistence type="inferred from homology"/>
<comment type="similarity">
    <text evidence="2">Belongs to the IFI6/IFI27 family.</text>
</comment>
<dbReference type="RefSeq" id="XP_001804081.1">
    <property type="nucleotide sequence ID" value="XM_001804029.1"/>
</dbReference>
<dbReference type="EMBL" id="CP069038">
    <property type="protein sequence ID" value="QRD04024.1"/>
    <property type="molecule type" value="Genomic_DNA"/>
</dbReference>
<evidence type="ECO:0000256" key="1">
    <source>
        <dbReference type="ARBA" id="ARBA00004141"/>
    </source>
</evidence>
<name>A0A7U2I6X9_PHANO</name>
<dbReference type="Gene3D" id="6.10.110.10">
    <property type="match status" value="1"/>
</dbReference>
<evidence type="ECO:0000256" key="4">
    <source>
        <dbReference type="ARBA" id="ARBA00022989"/>
    </source>
</evidence>
<accession>A0A7U2I6X9</accession>